<dbReference type="PROSITE" id="PS50097">
    <property type="entry name" value="BTB"/>
    <property type="match status" value="1"/>
</dbReference>
<organism evidence="2 3">
    <name type="scientific">Penicillium atrosanguineum</name>
    <dbReference type="NCBI Taxonomy" id="1132637"/>
    <lineage>
        <taxon>Eukaryota</taxon>
        <taxon>Fungi</taxon>
        <taxon>Dikarya</taxon>
        <taxon>Ascomycota</taxon>
        <taxon>Pezizomycotina</taxon>
        <taxon>Eurotiomycetes</taxon>
        <taxon>Eurotiomycetidae</taxon>
        <taxon>Eurotiales</taxon>
        <taxon>Aspergillaceae</taxon>
        <taxon>Penicillium</taxon>
    </lineage>
</organism>
<dbReference type="EMBL" id="JAPZBO010000004">
    <property type="protein sequence ID" value="KAJ5318321.1"/>
    <property type="molecule type" value="Genomic_DNA"/>
</dbReference>
<accession>A0A9W9PY47</accession>
<dbReference type="SMART" id="SM00225">
    <property type="entry name" value="BTB"/>
    <property type="match status" value="1"/>
</dbReference>
<keyword evidence="3" id="KW-1185">Reference proteome</keyword>
<dbReference type="InterPro" id="IPR011333">
    <property type="entry name" value="SKP1/BTB/POZ_sf"/>
</dbReference>
<reference evidence="2" key="2">
    <citation type="journal article" date="2023" name="IMA Fungus">
        <title>Comparative genomic study of the Penicillium genus elucidates a diverse pangenome and 15 lateral gene transfer events.</title>
        <authorList>
            <person name="Petersen C."/>
            <person name="Sorensen T."/>
            <person name="Nielsen M.R."/>
            <person name="Sondergaard T.E."/>
            <person name="Sorensen J.L."/>
            <person name="Fitzpatrick D.A."/>
            <person name="Frisvad J.C."/>
            <person name="Nielsen K.L."/>
        </authorList>
    </citation>
    <scope>NUCLEOTIDE SEQUENCE</scope>
    <source>
        <strain evidence="2">IBT 21472</strain>
    </source>
</reference>
<dbReference type="InterPro" id="IPR000210">
    <property type="entry name" value="BTB/POZ_dom"/>
</dbReference>
<dbReference type="Gene3D" id="3.30.710.10">
    <property type="entry name" value="Potassium Channel Kv1.1, Chain A"/>
    <property type="match status" value="1"/>
</dbReference>
<evidence type="ECO:0000313" key="3">
    <source>
        <dbReference type="Proteomes" id="UP001147746"/>
    </source>
</evidence>
<proteinExistence type="predicted"/>
<dbReference type="CDD" id="cd18186">
    <property type="entry name" value="BTB_POZ_ZBTB_KLHL-like"/>
    <property type="match status" value="1"/>
</dbReference>
<dbReference type="AlphaFoldDB" id="A0A9W9PY47"/>
<dbReference type="Proteomes" id="UP001147746">
    <property type="component" value="Unassembled WGS sequence"/>
</dbReference>
<protein>
    <recommendedName>
        <fullName evidence="1">BTB domain-containing protein</fullName>
    </recommendedName>
</protein>
<evidence type="ECO:0000313" key="2">
    <source>
        <dbReference type="EMBL" id="KAJ5318321.1"/>
    </source>
</evidence>
<feature type="domain" description="BTB" evidence="1">
    <location>
        <begin position="20"/>
        <end position="87"/>
    </location>
</feature>
<dbReference type="SUPFAM" id="SSF54695">
    <property type="entry name" value="POZ domain"/>
    <property type="match status" value="1"/>
</dbReference>
<evidence type="ECO:0000259" key="1">
    <source>
        <dbReference type="PROSITE" id="PS50097"/>
    </source>
</evidence>
<reference evidence="2" key="1">
    <citation type="submission" date="2022-12" db="EMBL/GenBank/DDBJ databases">
        <authorList>
            <person name="Petersen C."/>
        </authorList>
    </citation>
    <scope>NUCLEOTIDE SEQUENCE</scope>
    <source>
        <strain evidence="2">IBT 21472</strain>
    </source>
</reference>
<gene>
    <name evidence="2" type="ORF">N7476_004741</name>
</gene>
<sequence>MGSISLQLILQRLLDSGRYSDLTISCGEKNFQVHRAIVCSQSSFFDAAVKGGFKEAYLSHVDLPDDELGTIQRVVSFLYLQDYQETDESHSEIRDSDSMWNNLGVFMAADKFDISILKDFARSRIIKWIDTNAIKSPLNVRNIWTTLPPHETQLRDAIVRSISCDVQQFLIYDGSMEAMESLPDMTIA</sequence>
<name>A0A9W9PY47_9EURO</name>
<dbReference type="Pfam" id="PF00651">
    <property type="entry name" value="BTB"/>
    <property type="match status" value="1"/>
</dbReference>
<feature type="non-terminal residue" evidence="2">
    <location>
        <position position="1"/>
    </location>
</feature>
<comment type="caution">
    <text evidence="2">The sequence shown here is derived from an EMBL/GenBank/DDBJ whole genome shotgun (WGS) entry which is preliminary data.</text>
</comment>
<dbReference type="PANTHER" id="PTHR47843:SF5">
    <property type="entry name" value="BTB_POZ DOMAIN PROTEIN"/>
    <property type="match status" value="1"/>
</dbReference>
<dbReference type="PANTHER" id="PTHR47843">
    <property type="entry name" value="BTB DOMAIN-CONTAINING PROTEIN-RELATED"/>
    <property type="match status" value="1"/>
</dbReference>